<dbReference type="InterPro" id="IPR002018">
    <property type="entry name" value="CarbesteraseB"/>
</dbReference>
<accession>A0A5K3EYF9</accession>
<evidence type="ECO:0000313" key="5">
    <source>
        <dbReference type="WBParaSite" id="MCU_003999-RA"/>
    </source>
</evidence>
<dbReference type="PROSITE" id="PS00941">
    <property type="entry name" value="CARBOXYLESTERASE_B_2"/>
    <property type="match status" value="1"/>
</dbReference>
<organism evidence="5">
    <name type="scientific">Mesocestoides corti</name>
    <name type="common">Flatworm</name>
    <dbReference type="NCBI Taxonomy" id="53468"/>
    <lineage>
        <taxon>Eukaryota</taxon>
        <taxon>Metazoa</taxon>
        <taxon>Spiralia</taxon>
        <taxon>Lophotrochozoa</taxon>
        <taxon>Platyhelminthes</taxon>
        <taxon>Cestoda</taxon>
        <taxon>Eucestoda</taxon>
        <taxon>Cyclophyllidea</taxon>
        <taxon>Mesocestoididae</taxon>
        <taxon>Mesocestoides</taxon>
    </lineage>
</organism>
<name>A0A5K3EYF9_MESCO</name>
<dbReference type="Gene3D" id="3.40.50.1820">
    <property type="entry name" value="alpha/beta hydrolase"/>
    <property type="match status" value="1"/>
</dbReference>
<keyword evidence="2 3" id="KW-0732">Signal</keyword>
<evidence type="ECO:0000256" key="3">
    <source>
        <dbReference type="SAM" id="SignalP"/>
    </source>
</evidence>
<dbReference type="InterPro" id="IPR029058">
    <property type="entry name" value="AB_hydrolase_fold"/>
</dbReference>
<feature type="domain" description="Carboxylesterase type B" evidence="4">
    <location>
        <begin position="114"/>
        <end position="518"/>
    </location>
</feature>
<comment type="similarity">
    <text evidence="1">Belongs to the type-B carboxylesterase/lipase family.</text>
</comment>
<dbReference type="InterPro" id="IPR051093">
    <property type="entry name" value="Neuroligin/BSAL"/>
</dbReference>
<dbReference type="Pfam" id="PF00135">
    <property type="entry name" value="COesterase"/>
    <property type="match status" value="1"/>
</dbReference>
<dbReference type="AlphaFoldDB" id="A0A5K3EYF9"/>
<evidence type="ECO:0000256" key="2">
    <source>
        <dbReference type="ARBA" id="ARBA00022729"/>
    </source>
</evidence>
<dbReference type="SUPFAM" id="SSF53474">
    <property type="entry name" value="alpha/beta-Hydrolases"/>
    <property type="match status" value="1"/>
</dbReference>
<feature type="signal peptide" evidence="3">
    <location>
        <begin position="1"/>
        <end position="27"/>
    </location>
</feature>
<evidence type="ECO:0000259" key="4">
    <source>
        <dbReference type="Pfam" id="PF00135"/>
    </source>
</evidence>
<proteinExistence type="inferred from homology"/>
<feature type="chain" id="PRO_5024289897" evidence="3">
    <location>
        <begin position="28"/>
        <end position="529"/>
    </location>
</feature>
<sequence length="529" mass="58738">MQSVDITTSRMAKLFTSLLILQYFVSADSSPVASTRLPSARHFDLDGRVTVSGVEIRFSDAKLPPVHAIYGIRYASLGGRVDKTEQNMAGRNDQKPAKRRFMHSVAAFIYDTPNKGHLQKTTMPPVCPQPQRTEHNGVGEGRAGRVPLSYHLENQAEDCLTLNIFVPELEKGHAKRPLPVLIFVHGDSFENGSGNEYDFSLFASLGSVIAVTLNYRLGLLGFLTENSSSSIRGNFALFDLQAAIQWVHSNIHRFDGDPNLVTLMGHSHGAALVHIFATSLLSVGPNYYGIKRLIMLDGSANAPWATTTRNCDLKHFIERQFKIQQHPSASIFDLLRNFPITVILEIQRNYSRLDLDGCFSLPSRKLQVTSEKKTLFGKAGLLYGQTGLAGSLFYNKANFDHRDDHFLSALSYLLGRIFRVAPYPLADLVKYVYTQSGKQTEKSRKDGEEKNKIQEVFTDALFWSSGVATLRQHCSGQEQSSAFGSTEPSRYAIHLSHAAYGDDLDLLLGVPFTSAYSPRGIVDRLISQS</sequence>
<dbReference type="InterPro" id="IPR019819">
    <property type="entry name" value="Carboxylesterase_B_CS"/>
</dbReference>
<protein>
    <submittedName>
        <fullName evidence="5">COesterase domain-containing protein</fullName>
    </submittedName>
</protein>
<evidence type="ECO:0000256" key="1">
    <source>
        <dbReference type="ARBA" id="ARBA00005964"/>
    </source>
</evidence>
<dbReference type="WBParaSite" id="MCU_003999-RA">
    <property type="protein sequence ID" value="MCU_003999-RA"/>
    <property type="gene ID" value="MCU_003999"/>
</dbReference>
<reference evidence="5" key="1">
    <citation type="submission" date="2019-11" db="UniProtKB">
        <authorList>
            <consortium name="WormBaseParasite"/>
        </authorList>
    </citation>
    <scope>IDENTIFICATION</scope>
</reference>
<dbReference type="PANTHER" id="PTHR43903">
    <property type="entry name" value="NEUROLIGIN"/>
    <property type="match status" value="1"/>
</dbReference>